<feature type="compositionally biased region" description="Basic residues" evidence="1">
    <location>
        <begin position="31"/>
        <end position="48"/>
    </location>
</feature>
<dbReference type="AlphaFoldDB" id="A0A5B0QYJ2"/>
<name>A0A5B0QYJ2_PUCGR</name>
<dbReference type="EMBL" id="VDEP01000252">
    <property type="protein sequence ID" value="KAA1118381.1"/>
    <property type="molecule type" value="Genomic_DNA"/>
</dbReference>
<evidence type="ECO:0000313" key="2">
    <source>
        <dbReference type="EMBL" id="KAA1118381.1"/>
    </source>
</evidence>
<feature type="compositionally biased region" description="Polar residues" evidence="1">
    <location>
        <begin position="1"/>
        <end position="15"/>
    </location>
</feature>
<dbReference type="Proteomes" id="UP000325313">
    <property type="component" value="Unassembled WGS sequence"/>
</dbReference>
<proteinExistence type="predicted"/>
<feature type="region of interest" description="Disordered" evidence="1">
    <location>
        <begin position="1"/>
        <end position="55"/>
    </location>
</feature>
<comment type="caution">
    <text evidence="2">The sequence shown here is derived from an EMBL/GenBank/DDBJ whole genome shotgun (WGS) entry which is preliminary data.</text>
</comment>
<organism evidence="2 3">
    <name type="scientific">Puccinia graminis f. sp. tritici</name>
    <dbReference type="NCBI Taxonomy" id="56615"/>
    <lineage>
        <taxon>Eukaryota</taxon>
        <taxon>Fungi</taxon>
        <taxon>Dikarya</taxon>
        <taxon>Basidiomycota</taxon>
        <taxon>Pucciniomycotina</taxon>
        <taxon>Pucciniomycetes</taxon>
        <taxon>Pucciniales</taxon>
        <taxon>Pucciniaceae</taxon>
        <taxon>Puccinia</taxon>
    </lineage>
</organism>
<reference evidence="2 3" key="1">
    <citation type="submission" date="2019-05" db="EMBL/GenBank/DDBJ databases">
        <title>Emergence of the Ug99 lineage of the wheat stem rust pathogen through somatic hybridization.</title>
        <authorList>
            <person name="Li F."/>
            <person name="Upadhyaya N.M."/>
            <person name="Sperschneider J."/>
            <person name="Matny O."/>
            <person name="Nguyen-Phuc H."/>
            <person name="Mago R."/>
            <person name="Raley C."/>
            <person name="Miller M.E."/>
            <person name="Silverstein K.A.T."/>
            <person name="Henningsen E."/>
            <person name="Hirsch C.D."/>
            <person name="Visser B."/>
            <person name="Pretorius Z.A."/>
            <person name="Steffenson B.J."/>
            <person name="Schwessinger B."/>
            <person name="Dodds P.N."/>
            <person name="Figueroa M."/>
        </authorList>
    </citation>
    <scope>NUCLEOTIDE SEQUENCE [LARGE SCALE GENOMIC DNA]</scope>
    <source>
        <strain evidence="2 3">Ug99</strain>
    </source>
</reference>
<protein>
    <submittedName>
        <fullName evidence="2">Uncharacterized protein</fullName>
    </submittedName>
</protein>
<evidence type="ECO:0000256" key="1">
    <source>
        <dbReference type="SAM" id="MobiDB-lite"/>
    </source>
</evidence>
<evidence type="ECO:0000313" key="3">
    <source>
        <dbReference type="Proteomes" id="UP000325313"/>
    </source>
</evidence>
<accession>A0A5B0QYJ2</accession>
<sequence length="55" mass="6369">MTTDRLSRTVSQSHPGQDRDGIFSYPDIVKKPPHQLIKRSRSSSHHSRHSEPFRS</sequence>
<gene>
    <name evidence="2" type="ORF">PGTUg99_005669</name>
</gene>